<evidence type="ECO:0000256" key="1">
    <source>
        <dbReference type="SAM" id="MobiDB-lite"/>
    </source>
</evidence>
<name>A0A6G1EC01_9ORYZ</name>
<feature type="compositionally biased region" description="Low complexity" evidence="1">
    <location>
        <begin position="36"/>
        <end position="52"/>
    </location>
</feature>
<sequence>MALSVPFSPRSPSRFALLKASILPNKASDETISSLAAELESPSSSLDSLRAAGEAQPGQPDSHRGGRGALLRLS</sequence>
<gene>
    <name evidence="2" type="ORF">E2562_031160</name>
</gene>
<comment type="caution">
    <text evidence="2">The sequence shown here is derived from an EMBL/GenBank/DDBJ whole genome shotgun (WGS) entry which is preliminary data.</text>
</comment>
<feature type="region of interest" description="Disordered" evidence="1">
    <location>
        <begin position="36"/>
        <end position="74"/>
    </location>
</feature>
<proteinExistence type="predicted"/>
<protein>
    <submittedName>
        <fullName evidence="2">Uncharacterized protein</fullName>
    </submittedName>
</protein>
<keyword evidence="3" id="KW-1185">Reference proteome</keyword>
<evidence type="ECO:0000313" key="3">
    <source>
        <dbReference type="Proteomes" id="UP000479710"/>
    </source>
</evidence>
<reference evidence="2 3" key="1">
    <citation type="submission" date="2019-11" db="EMBL/GenBank/DDBJ databases">
        <title>Whole genome sequence of Oryza granulata.</title>
        <authorList>
            <person name="Li W."/>
        </authorList>
    </citation>
    <scope>NUCLEOTIDE SEQUENCE [LARGE SCALE GENOMIC DNA]</scope>
    <source>
        <strain evidence="3">cv. Menghai</strain>
        <tissue evidence="2">Leaf</tissue>
    </source>
</reference>
<dbReference type="EMBL" id="SPHZ02000004">
    <property type="protein sequence ID" value="KAF0922269.1"/>
    <property type="molecule type" value="Genomic_DNA"/>
</dbReference>
<dbReference type="AlphaFoldDB" id="A0A6G1EC01"/>
<organism evidence="2 3">
    <name type="scientific">Oryza meyeriana var. granulata</name>
    <dbReference type="NCBI Taxonomy" id="110450"/>
    <lineage>
        <taxon>Eukaryota</taxon>
        <taxon>Viridiplantae</taxon>
        <taxon>Streptophyta</taxon>
        <taxon>Embryophyta</taxon>
        <taxon>Tracheophyta</taxon>
        <taxon>Spermatophyta</taxon>
        <taxon>Magnoliopsida</taxon>
        <taxon>Liliopsida</taxon>
        <taxon>Poales</taxon>
        <taxon>Poaceae</taxon>
        <taxon>BOP clade</taxon>
        <taxon>Oryzoideae</taxon>
        <taxon>Oryzeae</taxon>
        <taxon>Oryzinae</taxon>
        <taxon>Oryza</taxon>
        <taxon>Oryza meyeriana</taxon>
    </lineage>
</organism>
<accession>A0A6G1EC01</accession>
<dbReference type="Proteomes" id="UP000479710">
    <property type="component" value="Unassembled WGS sequence"/>
</dbReference>
<evidence type="ECO:0000313" key="2">
    <source>
        <dbReference type="EMBL" id="KAF0922269.1"/>
    </source>
</evidence>